<dbReference type="InterPro" id="IPR001627">
    <property type="entry name" value="Semap_dom"/>
</dbReference>
<dbReference type="GO" id="GO:0030335">
    <property type="term" value="P:positive regulation of cell migration"/>
    <property type="evidence" value="ECO:0007669"/>
    <property type="project" value="TreeGrafter"/>
</dbReference>
<comment type="caution">
    <text evidence="1">Lacks conserved residue(s) required for the propagation of feature annotation.</text>
</comment>
<dbReference type="EMBL" id="KL250911">
    <property type="protein sequence ID" value="KGB37654.1"/>
    <property type="molecule type" value="Genomic_DNA"/>
</dbReference>
<accession>A0A094ZWW5</accession>
<reference evidence="2" key="1">
    <citation type="journal article" date="2012" name="Nat. Genet.">
        <title>Whole-genome sequence of Schistosoma haematobium.</title>
        <authorList>
            <person name="Young N.D."/>
            <person name="Jex A.R."/>
            <person name="Li B."/>
            <person name="Liu S."/>
            <person name="Yang L."/>
            <person name="Xiong Z."/>
            <person name="Li Y."/>
            <person name="Cantacessi C."/>
            <person name="Hall R.S."/>
            <person name="Xu X."/>
            <person name="Chen F."/>
            <person name="Wu X."/>
            <person name="Zerlotini A."/>
            <person name="Oliveira G."/>
            <person name="Hofmann A."/>
            <person name="Zhang G."/>
            <person name="Fang X."/>
            <person name="Kang Y."/>
            <person name="Campbell B.E."/>
            <person name="Loukas A."/>
            <person name="Ranganathan S."/>
            <person name="Rollinson D."/>
            <person name="Rinaldi G."/>
            <person name="Brindley P.J."/>
            <person name="Yang H."/>
            <person name="Wang J."/>
            <person name="Wang J."/>
            <person name="Gasser R.B."/>
        </authorList>
    </citation>
    <scope>NUCLEOTIDE SEQUENCE [LARGE SCALE GENOMIC DNA]</scope>
</reference>
<dbReference type="InterPro" id="IPR036352">
    <property type="entry name" value="Semap_dom_sf"/>
</dbReference>
<dbReference type="InterPro" id="IPR027231">
    <property type="entry name" value="Semaphorin"/>
</dbReference>
<dbReference type="Gene3D" id="3.30.1680.10">
    <property type="entry name" value="ligand-binding face of the semaphorins, domain 2"/>
    <property type="match status" value="1"/>
</dbReference>
<dbReference type="GO" id="GO:0071526">
    <property type="term" value="P:semaphorin-plexin signaling pathway"/>
    <property type="evidence" value="ECO:0007669"/>
    <property type="project" value="TreeGrafter"/>
</dbReference>
<name>A0A094ZWW5_SCHHA</name>
<dbReference type="SUPFAM" id="SSF101912">
    <property type="entry name" value="Sema domain"/>
    <property type="match status" value="1"/>
</dbReference>
<evidence type="ECO:0000256" key="1">
    <source>
        <dbReference type="PROSITE-ProRule" id="PRU00352"/>
    </source>
</evidence>
<organism evidence="2">
    <name type="scientific">Schistosoma haematobium</name>
    <name type="common">Blood fluke</name>
    <dbReference type="NCBI Taxonomy" id="6185"/>
    <lineage>
        <taxon>Eukaryota</taxon>
        <taxon>Metazoa</taxon>
        <taxon>Spiralia</taxon>
        <taxon>Lophotrochozoa</taxon>
        <taxon>Platyhelminthes</taxon>
        <taxon>Trematoda</taxon>
        <taxon>Digenea</taxon>
        <taxon>Strigeidida</taxon>
        <taxon>Schistosomatoidea</taxon>
        <taxon>Schistosomatidae</taxon>
        <taxon>Schistosoma</taxon>
    </lineage>
</organism>
<protein>
    <submittedName>
        <fullName evidence="2">Uncharacterized protein</fullName>
    </submittedName>
</protein>
<dbReference type="InterPro" id="IPR015943">
    <property type="entry name" value="WD40/YVTN_repeat-like_dom_sf"/>
</dbReference>
<sequence>MLHEYYIIGLIISFFHIFITNQSPNRKENILHGSKMFVGKFCFVSNEKTLIFLGTNSSIIIISISDEFFIYDKITWPEVQYHSNVDFKNGYCDSVIYSVVQLGPDLYEICGKFDINVRCSIIMKKGLVWLSLFEEHVSLGYMNSGITYEYSGELASNLIRSPSQIPLNFIAYQIPPVQLHSNFVSLKHHHNGYLTLAYLSNRYFPRLELKKLNLLSNRFMNINETAHHASNHLNDNSNIYDKNYWSLNVNSIRWNKLLQTSKLKNSHFTEGYEFMFYKILSLPGKRYIIFQEPAVETQLKENPWTSEYKIVYTRIARICTEDKGFLMPNDGSKLFTSFFKTRLVCQVRTKTKNLDGSPSISSTNRDFNYLVALSTSYIPEIKNDLLIYGLFSARDPQLNNELPLKLTNNLVTSGPLALCIYKLSNVDKIIESSDLMLRLPTFSPSYHKEQINIIYENYSKFNDERDLFTYGRHRFSNGFKRINRDKYSYLTNFTKCPGSTTSNKRLALEASLLIDSVYPEKLDIFGMIEAHSQITGFIIDPRHVSKIYQDKTQPGQIKHIRYTIFYVGTNNGDVYKMLLFNEIEDHFSELFPFQLNPYKNNINLTKPISIDDYNRSESMISMITSGHIYIIKQLFLSKNHHKITNLLLLHKSYFNKTIQIRSSNEAFNYSTMDIFSLLIFTHDTIIQIELTQCDKVQTCRECLALKDPDCYWNKMLKKCDTNSEGLSNILTGFHKDCGESNDAELKNPENSKNSDRLRKLDLLKVPIDLVARGKFSTGLLYPIQNIWKLLFSGFVGIIIGLIIGVALLIIRKKCLKLSHSRINKLSITNNETTTDESFKQIHNFTNNQNNFPINQSKQLHDISTSHLKFVTNSSIPIIDNHEMILSQFSNTIDPCDHQIIIESIHKNNDIELLTSPKQTITTNLSFEEDQINRLHLNSNKIKNSFTNYSSSNMNNDRKTIEITDNLISSNNTIGYNYNVDLRKCKKSELSTFLTS</sequence>
<dbReference type="GO" id="GO:0045499">
    <property type="term" value="F:chemorepellent activity"/>
    <property type="evidence" value="ECO:0007669"/>
    <property type="project" value="TreeGrafter"/>
</dbReference>
<dbReference type="Gene3D" id="2.130.10.10">
    <property type="entry name" value="YVTN repeat-like/Quinoprotein amine dehydrogenase"/>
    <property type="match status" value="1"/>
</dbReference>
<dbReference type="AlphaFoldDB" id="A0A094ZWW5"/>
<evidence type="ECO:0000313" key="2">
    <source>
        <dbReference type="EMBL" id="KGB37654.1"/>
    </source>
</evidence>
<gene>
    <name evidence="2" type="ORF">MS3_06005</name>
</gene>
<dbReference type="PANTHER" id="PTHR11036">
    <property type="entry name" value="SEMAPHORIN"/>
    <property type="match status" value="1"/>
</dbReference>
<dbReference type="GO" id="GO:0007411">
    <property type="term" value="P:axon guidance"/>
    <property type="evidence" value="ECO:0007669"/>
    <property type="project" value="TreeGrafter"/>
</dbReference>
<dbReference type="PROSITE" id="PS51004">
    <property type="entry name" value="SEMA"/>
    <property type="match status" value="1"/>
</dbReference>
<proteinExistence type="predicted"/>
<dbReference type="GO" id="GO:0030215">
    <property type="term" value="F:semaphorin receptor binding"/>
    <property type="evidence" value="ECO:0007669"/>
    <property type="project" value="InterPro"/>
</dbReference>
<dbReference type="PANTHER" id="PTHR11036:SF127">
    <property type="entry name" value="SEMAPHORIN-1A"/>
    <property type="match status" value="1"/>
</dbReference>
<dbReference type="STRING" id="6185.A0A094ZWW5"/>
<dbReference type="SUPFAM" id="SSF103575">
    <property type="entry name" value="Plexin repeat"/>
    <property type="match status" value="1"/>
</dbReference>
<dbReference type="SMART" id="SM00630">
    <property type="entry name" value="Sema"/>
    <property type="match status" value="1"/>
</dbReference>
<dbReference type="GO" id="GO:0005886">
    <property type="term" value="C:plasma membrane"/>
    <property type="evidence" value="ECO:0007669"/>
    <property type="project" value="TreeGrafter"/>
</dbReference>